<reference evidence="2 3" key="1">
    <citation type="submission" date="2019-07" db="EMBL/GenBank/DDBJ databases">
        <title>Genomic Encyclopedia of Type Strains, Phase IV (KMG-IV): sequencing the most valuable type-strain genomes for metagenomic binning, comparative biology and taxonomic classification.</title>
        <authorList>
            <person name="Goeker M."/>
        </authorList>
    </citation>
    <scope>NUCLEOTIDE SEQUENCE [LARGE SCALE GENOMIC DNA]</scope>
    <source>
        <strain evidence="2 3">DSM 44831</strain>
    </source>
</reference>
<gene>
    <name evidence="2" type="ORF">FNL39_102238</name>
</gene>
<dbReference type="EMBL" id="VMSD01000002">
    <property type="protein sequence ID" value="KAF0848091.1"/>
    <property type="molecule type" value="Genomic_DNA"/>
</dbReference>
<dbReference type="Proteomes" id="UP000798951">
    <property type="component" value="Unassembled WGS sequence"/>
</dbReference>
<proteinExistence type="predicted"/>
<dbReference type="RefSeq" id="WP_157101971.1">
    <property type="nucleotide sequence ID" value="NZ_VMSD01000002.1"/>
</dbReference>
<evidence type="ECO:0000313" key="3">
    <source>
        <dbReference type="Proteomes" id="UP000798951"/>
    </source>
</evidence>
<keyword evidence="3" id="KW-1185">Reference proteome</keyword>
<comment type="caution">
    <text evidence="2">The sequence shown here is derived from an EMBL/GenBank/DDBJ whole genome shotgun (WGS) entry which is preliminary data.</text>
</comment>
<keyword evidence="1" id="KW-0732">Signal</keyword>
<name>A0ABQ6YQU5_9NOCA</name>
<protein>
    <recommendedName>
        <fullName evidence="4">DUF4189 domain-containing protein</fullName>
    </recommendedName>
</protein>
<evidence type="ECO:0008006" key="4">
    <source>
        <dbReference type="Google" id="ProtNLM"/>
    </source>
</evidence>
<feature type="chain" id="PRO_5045756434" description="DUF4189 domain-containing protein" evidence="1">
    <location>
        <begin position="30"/>
        <end position="156"/>
    </location>
</feature>
<evidence type="ECO:0000256" key="1">
    <source>
        <dbReference type="SAM" id="SignalP"/>
    </source>
</evidence>
<accession>A0ABQ6YQU5</accession>
<evidence type="ECO:0000313" key="2">
    <source>
        <dbReference type="EMBL" id="KAF0848091.1"/>
    </source>
</evidence>
<sequence length="156" mass="16576">MKLQSVVLSGVLLGVAVAGSIASAGAAQAEPDRWTVVVNSELAPGRFFEIHDHTDKEAAKAAALADCEQSFPAPINLGSASLNEPHCTVRLVFNSGYCAVLMRAEESSAASDIPNIVYSPGFGDDLQWAELDARIHNLDEYPLSSMPRTVWSGCQS</sequence>
<feature type="signal peptide" evidence="1">
    <location>
        <begin position="1"/>
        <end position="29"/>
    </location>
</feature>
<organism evidence="2 3">
    <name type="scientific">Nocardia caishijiensis</name>
    <dbReference type="NCBI Taxonomy" id="184756"/>
    <lineage>
        <taxon>Bacteria</taxon>
        <taxon>Bacillati</taxon>
        <taxon>Actinomycetota</taxon>
        <taxon>Actinomycetes</taxon>
        <taxon>Mycobacteriales</taxon>
        <taxon>Nocardiaceae</taxon>
        <taxon>Nocardia</taxon>
    </lineage>
</organism>